<organism evidence="3">
    <name type="scientific">viral metagenome</name>
    <dbReference type="NCBI Taxonomy" id="1070528"/>
    <lineage>
        <taxon>unclassified sequences</taxon>
        <taxon>metagenomes</taxon>
        <taxon>organismal metagenomes</taxon>
    </lineage>
</organism>
<dbReference type="InterPro" id="IPR036161">
    <property type="entry name" value="RPB6/omega-like_sf"/>
</dbReference>
<reference evidence="3" key="1">
    <citation type="journal article" date="2020" name="Nature">
        <title>Giant virus diversity and host interactions through global metagenomics.</title>
        <authorList>
            <person name="Schulz F."/>
            <person name="Roux S."/>
            <person name="Paez-Espino D."/>
            <person name="Jungbluth S."/>
            <person name="Walsh D.A."/>
            <person name="Denef V.J."/>
            <person name="McMahon K.D."/>
            <person name="Konstantinidis K.T."/>
            <person name="Eloe-Fadrosh E.A."/>
            <person name="Kyrpides N.C."/>
            <person name="Woyke T."/>
        </authorList>
    </citation>
    <scope>NUCLEOTIDE SEQUENCE</scope>
    <source>
        <strain evidence="3">GVMAG-M-3300024336-7</strain>
    </source>
</reference>
<dbReference type="SUPFAM" id="SSF63562">
    <property type="entry name" value="RPB6/omega subunit-like"/>
    <property type="match status" value="1"/>
</dbReference>
<evidence type="ECO:0000313" key="3">
    <source>
        <dbReference type="EMBL" id="QHT96771.1"/>
    </source>
</evidence>
<dbReference type="AlphaFoldDB" id="A0A6C0IU29"/>
<keyword evidence="2" id="KW-0804">Transcription</keyword>
<dbReference type="GO" id="GO:0003899">
    <property type="term" value="F:DNA-directed RNA polymerase activity"/>
    <property type="evidence" value="ECO:0007669"/>
    <property type="project" value="InterPro"/>
</dbReference>
<evidence type="ECO:0000256" key="1">
    <source>
        <dbReference type="ARBA" id="ARBA00022478"/>
    </source>
</evidence>
<proteinExistence type="predicted"/>
<dbReference type="GO" id="GO:0006351">
    <property type="term" value="P:DNA-templated transcription"/>
    <property type="evidence" value="ECO:0007669"/>
    <property type="project" value="InterPro"/>
</dbReference>
<evidence type="ECO:0000256" key="2">
    <source>
        <dbReference type="ARBA" id="ARBA00023163"/>
    </source>
</evidence>
<keyword evidence="1" id="KW-0240">DNA-directed RNA polymerase</keyword>
<dbReference type="Gene3D" id="3.90.940.10">
    <property type="match status" value="1"/>
</dbReference>
<dbReference type="GO" id="GO:0000428">
    <property type="term" value="C:DNA-directed RNA polymerase complex"/>
    <property type="evidence" value="ECO:0007669"/>
    <property type="project" value="UniProtKB-KW"/>
</dbReference>
<accession>A0A6C0IU29</accession>
<protein>
    <submittedName>
        <fullName evidence="3">Uncharacterized protein</fullName>
    </submittedName>
</protein>
<sequence>MSDSEEDEYGSDNEMIDYEKFAGEEADKIDVYDKEDIKHGLIDAFDATALTDEDVIPPEDGIETYKDEVLSDESLLKKDTSHEEIRIPDDERRTSDYMDIMDCANKLAIRASDIAKTGKSLAMKTDGFTDPLQFARQEMIEGCFPGYVKRYVGHGMCYYELWDINELTKPASLLQG</sequence>
<dbReference type="EMBL" id="MN740267">
    <property type="protein sequence ID" value="QHT96771.1"/>
    <property type="molecule type" value="Genomic_DNA"/>
</dbReference>
<dbReference type="GO" id="GO:0003677">
    <property type="term" value="F:DNA binding"/>
    <property type="evidence" value="ECO:0007669"/>
    <property type="project" value="InterPro"/>
</dbReference>
<name>A0A6C0IU29_9ZZZZ</name>